<gene>
    <name evidence="4" type="ORF">GCM10010989_06260</name>
</gene>
<comment type="caution">
    <text evidence="4">The sequence shown here is derived from an EMBL/GenBank/DDBJ whole genome shotgun (WGS) entry which is preliminary data.</text>
</comment>
<feature type="compositionally biased region" description="Low complexity" evidence="1">
    <location>
        <begin position="24"/>
        <end position="34"/>
    </location>
</feature>
<dbReference type="GO" id="GO:0004222">
    <property type="term" value="F:metalloendopeptidase activity"/>
    <property type="evidence" value="ECO:0007669"/>
    <property type="project" value="TreeGrafter"/>
</dbReference>
<dbReference type="CDD" id="cd12797">
    <property type="entry name" value="M23_peptidase"/>
    <property type="match status" value="1"/>
</dbReference>
<feature type="signal peptide" evidence="2">
    <location>
        <begin position="1"/>
        <end position="19"/>
    </location>
</feature>
<dbReference type="InterPro" id="IPR011055">
    <property type="entry name" value="Dup_hybrid_motif"/>
</dbReference>
<dbReference type="PANTHER" id="PTHR21666">
    <property type="entry name" value="PEPTIDASE-RELATED"/>
    <property type="match status" value="1"/>
</dbReference>
<feature type="domain" description="M23ase beta-sheet core" evidence="3">
    <location>
        <begin position="198"/>
        <end position="293"/>
    </location>
</feature>
<keyword evidence="2" id="KW-0732">Signal</keyword>
<dbReference type="OrthoDB" id="9815245at2"/>
<sequence>MIRAPLTFFALAAALTGCTVVPPSDGQAQAAAPAAPEPAPAPTPTSQALPAGVFTLSGEMTQGGWLRGNAPVGTTSLTLNGDPVSVDADGQFLAAFDRDSGPIATLVATRSDGSKVTKPLQISPRDWRIEHINAARRTGGPSEAFMKRRMPELEAINASRDKVTGAQGWREDFIWPVKGRVSGLFGSQRIYRGEPGSYHSGIDIAPGAGTPYVAPADGVVVLAVDDFSLEGKLLIIDHGMGLNSAFLHSQQLFVKEGDHVKQGQRLGLVGSSGRATGPHLHWSLKWNDARLDPLLFTGPTGN</sequence>
<keyword evidence="5" id="KW-1185">Reference proteome</keyword>
<organism evidence="4 5">
    <name type="scientific">Croceicoccus pelagius</name>
    <dbReference type="NCBI Taxonomy" id="1703341"/>
    <lineage>
        <taxon>Bacteria</taxon>
        <taxon>Pseudomonadati</taxon>
        <taxon>Pseudomonadota</taxon>
        <taxon>Alphaproteobacteria</taxon>
        <taxon>Sphingomonadales</taxon>
        <taxon>Erythrobacteraceae</taxon>
        <taxon>Croceicoccus</taxon>
    </lineage>
</organism>
<dbReference type="InterPro" id="IPR050570">
    <property type="entry name" value="Cell_wall_metabolism_enzyme"/>
</dbReference>
<dbReference type="RefSeq" id="WP_066764372.1">
    <property type="nucleotide sequence ID" value="NZ_BMIO01000002.1"/>
</dbReference>
<evidence type="ECO:0000313" key="5">
    <source>
        <dbReference type="Proteomes" id="UP000598997"/>
    </source>
</evidence>
<dbReference type="Pfam" id="PF01551">
    <property type="entry name" value="Peptidase_M23"/>
    <property type="match status" value="1"/>
</dbReference>
<evidence type="ECO:0000256" key="1">
    <source>
        <dbReference type="SAM" id="MobiDB-lite"/>
    </source>
</evidence>
<feature type="region of interest" description="Disordered" evidence="1">
    <location>
        <begin position="24"/>
        <end position="49"/>
    </location>
</feature>
<name>A0A916Y8L5_9SPHN</name>
<dbReference type="Gene3D" id="2.70.70.10">
    <property type="entry name" value="Glucose Permease (Domain IIA)"/>
    <property type="match status" value="1"/>
</dbReference>
<evidence type="ECO:0000313" key="4">
    <source>
        <dbReference type="EMBL" id="GGD34842.1"/>
    </source>
</evidence>
<accession>A0A916Y8L5</accession>
<dbReference type="PANTHER" id="PTHR21666:SF285">
    <property type="entry name" value="M23 FAMILY METALLOPEPTIDASE"/>
    <property type="match status" value="1"/>
</dbReference>
<feature type="chain" id="PRO_5037112721" evidence="2">
    <location>
        <begin position="20"/>
        <end position="302"/>
    </location>
</feature>
<dbReference type="EMBL" id="BMIO01000002">
    <property type="protein sequence ID" value="GGD34842.1"/>
    <property type="molecule type" value="Genomic_DNA"/>
</dbReference>
<evidence type="ECO:0000256" key="2">
    <source>
        <dbReference type="SAM" id="SignalP"/>
    </source>
</evidence>
<reference evidence="4 5" key="1">
    <citation type="journal article" date="2014" name="Int. J. Syst. Evol. Microbiol.">
        <title>Complete genome sequence of Corynebacterium casei LMG S-19264T (=DSM 44701T), isolated from a smear-ripened cheese.</title>
        <authorList>
            <consortium name="US DOE Joint Genome Institute (JGI-PGF)"/>
            <person name="Walter F."/>
            <person name="Albersmeier A."/>
            <person name="Kalinowski J."/>
            <person name="Ruckert C."/>
        </authorList>
    </citation>
    <scope>NUCLEOTIDE SEQUENCE [LARGE SCALE GENOMIC DNA]</scope>
    <source>
        <strain evidence="4 5">CGMCC 1.15358</strain>
    </source>
</reference>
<proteinExistence type="predicted"/>
<dbReference type="InterPro" id="IPR016047">
    <property type="entry name" value="M23ase_b-sheet_dom"/>
</dbReference>
<dbReference type="PROSITE" id="PS51257">
    <property type="entry name" value="PROKAR_LIPOPROTEIN"/>
    <property type="match status" value="1"/>
</dbReference>
<evidence type="ECO:0000259" key="3">
    <source>
        <dbReference type="Pfam" id="PF01551"/>
    </source>
</evidence>
<dbReference type="AlphaFoldDB" id="A0A916Y8L5"/>
<dbReference type="Proteomes" id="UP000598997">
    <property type="component" value="Unassembled WGS sequence"/>
</dbReference>
<protein>
    <submittedName>
        <fullName evidence="4">Peptidase</fullName>
    </submittedName>
</protein>
<dbReference type="SUPFAM" id="SSF51261">
    <property type="entry name" value="Duplicated hybrid motif"/>
    <property type="match status" value="1"/>
</dbReference>
<dbReference type="FunFam" id="2.70.70.10:FF:000019">
    <property type="entry name" value="M23 family peptidase"/>
    <property type="match status" value="1"/>
</dbReference>